<dbReference type="PANTHER" id="PTHR46825">
    <property type="entry name" value="D-ALANYL-D-ALANINE-CARBOXYPEPTIDASE/ENDOPEPTIDASE AMPH"/>
    <property type="match status" value="1"/>
</dbReference>
<dbReference type="InterPro" id="IPR001466">
    <property type="entry name" value="Beta-lactam-related"/>
</dbReference>
<dbReference type="InterPro" id="IPR050491">
    <property type="entry name" value="AmpC-like"/>
</dbReference>
<reference evidence="3 4" key="1">
    <citation type="journal article" date="2019" name="Environ. Microbiol.">
        <title>Species interactions and distinct microbial communities in high Arctic permafrost affected cryosols are associated with the CH4 and CO2 gas fluxes.</title>
        <authorList>
            <person name="Altshuler I."/>
            <person name="Hamel J."/>
            <person name="Turney S."/>
            <person name="Magnuson E."/>
            <person name="Levesque R."/>
            <person name="Greer C."/>
            <person name="Whyte L.G."/>
        </authorList>
    </citation>
    <scope>NUCLEOTIDE SEQUENCE [LARGE SCALE GENOMIC DNA]</scope>
    <source>
        <strain evidence="3 4">S13Y</strain>
    </source>
</reference>
<evidence type="ECO:0000256" key="1">
    <source>
        <dbReference type="SAM" id="SignalP"/>
    </source>
</evidence>
<dbReference type="EMBL" id="RCZO01000011">
    <property type="protein sequence ID" value="TPG04926.1"/>
    <property type="molecule type" value="Genomic_DNA"/>
</dbReference>
<feature type="chain" id="PRO_5021385478" evidence="1">
    <location>
        <begin position="23"/>
        <end position="457"/>
    </location>
</feature>
<evidence type="ECO:0000313" key="4">
    <source>
        <dbReference type="Proteomes" id="UP000319486"/>
    </source>
</evidence>
<evidence type="ECO:0000313" key="3">
    <source>
        <dbReference type="EMBL" id="TPG04926.1"/>
    </source>
</evidence>
<sequence>MAIVRYAAILLALAFTSTNAKASVPSIQPGVTELMHAGVKKDGPGVVVLIRQGQTTIYERAEGLADVELNVPLSTDHVFRIASVTKVFTAALVVKLAKEGKLSLDDPLKKYLPSFPGADRISLRQLLNHTSGIADLTKNPTPGLMRTDSSTSALVDDISKRPPDFPAGSKWAYSNSGYILLAAVIEKVTGTSWHAAIDNQIIAPLGLRHTRYDDDTAIIRGRIPGYSTSDAPPSVSRANFISMSVPSAAGALVSDAADLATTIRRLAHGDVIGSEGYSQMVAPVRGVPGVSTARSYGLGLYVWTIRGEQAVGHTGQIDGFASALAYLPKQDITIVVLANDDNFDAQTLMRRVIAVALGRPFPKVSAVAIPEATLAALKGDYETADHRAMSLVEKDGALFYARKGHSLLPLQMTANGDLHFVPDDLGILRPMRDASGKFSLLNVPDGENVSDTFSRSK</sequence>
<dbReference type="GO" id="GO:0016787">
    <property type="term" value="F:hydrolase activity"/>
    <property type="evidence" value="ECO:0007669"/>
    <property type="project" value="UniProtKB-KW"/>
</dbReference>
<gene>
    <name evidence="3" type="ORF">EAH88_16265</name>
</gene>
<dbReference type="RefSeq" id="WP_140654717.1">
    <property type="nucleotide sequence ID" value="NZ_RCZO01000011.1"/>
</dbReference>
<accession>A0A502BZK0</accession>
<comment type="caution">
    <text evidence="3">The sequence shown here is derived from an EMBL/GenBank/DDBJ whole genome shotgun (WGS) entry which is preliminary data.</text>
</comment>
<dbReference type="SUPFAM" id="SSF56601">
    <property type="entry name" value="beta-lactamase/transpeptidase-like"/>
    <property type="match status" value="1"/>
</dbReference>
<dbReference type="AlphaFoldDB" id="A0A502BZK0"/>
<dbReference type="Proteomes" id="UP000319486">
    <property type="component" value="Unassembled WGS sequence"/>
</dbReference>
<evidence type="ECO:0000259" key="2">
    <source>
        <dbReference type="Pfam" id="PF00144"/>
    </source>
</evidence>
<feature type="domain" description="Beta-lactamase-related" evidence="2">
    <location>
        <begin position="37"/>
        <end position="351"/>
    </location>
</feature>
<keyword evidence="4" id="KW-1185">Reference proteome</keyword>
<dbReference type="PANTHER" id="PTHR46825:SF7">
    <property type="entry name" value="D-ALANYL-D-ALANINE CARBOXYPEPTIDASE"/>
    <property type="match status" value="1"/>
</dbReference>
<keyword evidence="1" id="KW-0732">Signal</keyword>
<name>A0A502BZK0_9GAMM</name>
<dbReference type="Gene3D" id="3.40.710.10">
    <property type="entry name" value="DD-peptidase/beta-lactamase superfamily"/>
    <property type="match status" value="1"/>
</dbReference>
<feature type="signal peptide" evidence="1">
    <location>
        <begin position="1"/>
        <end position="22"/>
    </location>
</feature>
<organism evidence="3 4">
    <name type="scientific">Rhodanobacter glycinis</name>
    <dbReference type="NCBI Taxonomy" id="582702"/>
    <lineage>
        <taxon>Bacteria</taxon>
        <taxon>Pseudomonadati</taxon>
        <taxon>Pseudomonadota</taxon>
        <taxon>Gammaproteobacteria</taxon>
        <taxon>Lysobacterales</taxon>
        <taxon>Rhodanobacteraceae</taxon>
        <taxon>Rhodanobacter</taxon>
    </lineage>
</organism>
<proteinExistence type="predicted"/>
<keyword evidence="3" id="KW-0378">Hydrolase</keyword>
<dbReference type="InterPro" id="IPR012338">
    <property type="entry name" value="Beta-lactam/transpept-like"/>
</dbReference>
<dbReference type="Pfam" id="PF00144">
    <property type="entry name" value="Beta-lactamase"/>
    <property type="match status" value="1"/>
</dbReference>
<protein>
    <submittedName>
        <fullName evidence="3">Class A beta-lactamase-related serine hydrolase</fullName>
    </submittedName>
</protein>